<keyword evidence="1" id="KW-1185">Reference proteome</keyword>
<sequence>MRNNESSAILQKKLQPKLKDPKSFTIPYTIGNSYFDKVLCDLGASINLMPLSVFRKLGLGEAKPTTISLQLADRSIKYPRGLIEHVLVKMDKFMFPTDFIVLDMEEDKEIPLILG</sequence>
<accession>A0A2I4FP46</accession>
<dbReference type="GeneID" id="109000824"/>
<organism evidence="1 2">
    <name type="scientific">Juglans regia</name>
    <name type="common">English walnut</name>
    <dbReference type="NCBI Taxonomy" id="51240"/>
    <lineage>
        <taxon>Eukaryota</taxon>
        <taxon>Viridiplantae</taxon>
        <taxon>Streptophyta</taxon>
        <taxon>Embryophyta</taxon>
        <taxon>Tracheophyta</taxon>
        <taxon>Spermatophyta</taxon>
        <taxon>Magnoliopsida</taxon>
        <taxon>eudicotyledons</taxon>
        <taxon>Gunneridae</taxon>
        <taxon>Pentapetalae</taxon>
        <taxon>rosids</taxon>
        <taxon>fabids</taxon>
        <taxon>Fagales</taxon>
        <taxon>Juglandaceae</taxon>
        <taxon>Juglans</taxon>
    </lineage>
</organism>
<dbReference type="PANTHER" id="PTHR33067">
    <property type="entry name" value="RNA-DIRECTED DNA POLYMERASE-RELATED"/>
    <property type="match status" value="1"/>
</dbReference>
<name>A0A2I4FP46_JUGRE</name>
<dbReference type="OrthoDB" id="1417277at2759"/>
<reference evidence="2" key="1">
    <citation type="submission" date="2025-08" db="UniProtKB">
        <authorList>
            <consortium name="RefSeq"/>
        </authorList>
    </citation>
    <scope>IDENTIFICATION</scope>
    <source>
        <tissue evidence="2">Leaves</tissue>
    </source>
</reference>
<dbReference type="KEGG" id="jre:109000824"/>
<dbReference type="CDD" id="cd00303">
    <property type="entry name" value="retropepsin_like"/>
    <property type="match status" value="1"/>
</dbReference>
<dbReference type="PANTHER" id="PTHR33067:SF31">
    <property type="entry name" value="RNA-DIRECTED DNA POLYMERASE"/>
    <property type="match status" value="1"/>
</dbReference>
<dbReference type="RefSeq" id="XP_018833387.1">
    <property type="nucleotide sequence ID" value="XM_018977842.1"/>
</dbReference>
<gene>
    <name evidence="2" type="primary">LOC109000824</name>
</gene>
<dbReference type="AlphaFoldDB" id="A0A2I4FP46"/>
<dbReference type="Proteomes" id="UP000235220">
    <property type="component" value="Chromosome 3"/>
</dbReference>
<evidence type="ECO:0000313" key="1">
    <source>
        <dbReference type="Proteomes" id="UP000235220"/>
    </source>
</evidence>
<protein>
    <submittedName>
        <fullName evidence="2">Uncharacterized protein LOC109000824</fullName>
    </submittedName>
</protein>
<dbReference type="InterPro" id="IPR021109">
    <property type="entry name" value="Peptidase_aspartic_dom_sf"/>
</dbReference>
<dbReference type="Gene3D" id="2.40.70.10">
    <property type="entry name" value="Acid Proteases"/>
    <property type="match status" value="1"/>
</dbReference>
<evidence type="ECO:0000313" key="2">
    <source>
        <dbReference type="RefSeq" id="XP_018833387.1"/>
    </source>
</evidence>
<dbReference type="Gramene" id="Jr03_20240_p1">
    <property type="protein sequence ID" value="cds.Jr03_20240_p1"/>
    <property type="gene ID" value="Jr03_20240"/>
</dbReference>
<proteinExistence type="predicted"/>